<evidence type="ECO:0000313" key="10">
    <source>
        <dbReference type="Proteomes" id="UP000261011"/>
    </source>
</evidence>
<dbReference type="GO" id="GO:0005886">
    <property type="term" value="C:plasma membrane"/>
    <property type="evidence" value="ECO:0007669"/>
    <property type="project" value="TreeGrafter"/>
</dbReference>
<dbReference type="InterPro" id="IPR017900">
    <property type="entry name" value="4Fe4S_Fe_S_CS"/>
</dbReference>
<feature type="domain" description="4Fe-4S ferredoxin-type" evidence="8">
    <location>
        <begin position="257"/>
        <end position="278"/>
    </location>
</feature>
<dbReference type="RefSeq" id="WP_117522277.1">
    <property type="nucleotide sequence ID" value="NZ_JBHWMK010000025.1"/>
</dbReference>
<keyword evidence="5" id="KW-0408">Iron</keyword>
<gene>
    <name evidence="9" type="ORF">DXA39_08425</name>
</gene>
<evidence type="ECO:0000256" key="7">
    <source>
        <dbReference type="SAM" id="Phobius"/>
    </source>
</evidence>
<keyword evidence="4" id="KW-0249">Electron transport</keyword>
<dbReference type="SUPFAM" id="SSF54862">
    <property type="entry name" value="4Fe-4S ferredoxins"/>
    <property type="match status" value="1"/>
</dbReference>
<evidence type="ECO:0000256" key="1">
    <source>
        <dbReference type="ARBA" id="ARBA00022448"/>
    </source>
</evidence>
<dbReference type="OrthoDB" id="9806398at2"/>
<dbReference type="Gene3D" id="3.30.70.20">
    <property type="match status" value="1"/>
</dbReference>
<comment type="caution">
    <text evidence="9">The sequence shown here is derived from an EMBL/GenBank/DDBJ whole genome shotgun (WGS) entry which is preliminary data.</text>
</comment>
<accession>A0A3E2TFM3</accession>
<dbReference type="InterPro" id="IPR017896">
    <property type="entry name" value="4Fe4S_Fe-S-bd"/>
</dbReference>
<evidence type="ECO:0000256" key="2">
    <source>
        <dbReference type="ARBA" id="ARBA00022485"/>
    </source>
</evidence>
<keyword evidence="7" id="KW-1133">Transmembrane helix</keyword>
<keyword evidence="1" id="KW-0813">Transport</keyword>
<keyword evidence="3" id="KW-0479">Metal-binding</keyword>
<evidence type="ECO:0000256" key="3">
    <source>
        <dbReference type="ARBA" id="ARBA00022723"/>
    </source>
</evidence>
<feature type="transmembrane region" description="Helical" evidence="7">
    <location>
        <begin position="182"/>
        <end position="201"/>
    </location>
</feature>
<dbReference type="PANTHER" id="PTHR30176">
    <property type="entry name" value="FERREDOXIN-TYPE PROTEIN NAPH"/>
    <property type="match status" value="1"/>
</dbReference>
<dbReference type="PROSITE" id="PS00198">
    <property type="entry name" value="4FE4S_FER_1"/>
    <property type="match status" value="1"/>
</dbReference>
<dbReference type="Proteomes" id="UP000261011">
    <property type="component" value="Unassembled WGS sequence"/>
</dbReference>
<evidence type="ECO:0000256" key="6">
    <source>
        <dbReference type="ARBA" id="ARBA00023014"/>
    </source>
</evidence>
<dbReference type="PROSITE" id="PS51379">
    <property type="entry name" value="4FE4S_FER_2"/>
    <property type="match status" value="2"/>
</dbReference>
<organism evidence="9 10">
    <name type="scientific">Anaerococcus nagyae</name>
    <dbReference type="NCBI Taxonomy" id="1755241"/>
    <lineage>
        <taxon>Bacteria</taxon>
        <taxon>Bacillati</taxon>
        <taxon>Bacillota</taxon>
        <taxon>Tissierellia</taxon>
        <taxon>Tissierellales</taxon>
        <taxon>Peptoniphilaceae</taxon>
        <taxon>Anaerococcus</taxon>
    </lineage>
</organism>
<keyword evidence="7" id="KW-0812">Transmembrane</keyword>
<evidence type="ECO:0000256" key="4">
    <source>
        <dbReference type="ARBA" id="ARBA00022982"/>
    </source>
</evidence>
<keyword evidence="10" id="KW-1185">Reference proteome</keyword>
<dbReference type="PANTHER" id="PTHR30176:SF3">
    <property type="entry name" value="FERREDOXIN-TYPE PROTEIN NAPH"/>
    <property type="match status" value="1"/>
</dbReference>
<proteinExistence type="predicted"/>
<dbReference type="GO" id="GO:0046872">
    <property type="term" value="F:metal ion binding"/>
    <property type="evidence" value="ECO:0007669"/>
    <property type="project" value="UniProtKB-KW"/>
</dbReference>
<keyword evidence="2" id="KW-0004">4Fe-4S</keyword>
<dbReference type="AlphaFoldDB" id="A0A3E2TFM3"/>
<evidence type="ECO:0000313" key="9">
    <source>
        <dbReference type="EMBL" id="RGB74567.1"/>
    </source>
</evidence>
<reference evidence="9 10" key="1">
    <citation type="submission" date="2018-08" db="EMBL/GenBank/DDBJ databases">
        <title>A genome reference for cultivated species of the human gut microbiota.</title>
        <authorList>
            <person name="Zou Y."/>
            <person name="Xue W."/>
            <person name="Luo G."/>
        </authorList>
    </citation>
    <scope>NUCLEOTIDE SEQUENCE [LARGE SCALE GENOMIC DNA]</scope>
    <source>
        <strain evidence="9 10">OF01-3</strain>
    </source>
</reference>
<sequence>MDKLRNISRNKIQGLVALLYNLHIPNFFKGKIYNGSTKKVCLPGLNCYSCPGAAGSCPIGSMQAVMGSKKYRFSYYVFGMMAFFGVMVARLICGFLCPMGLFQDLLNKIPTKKVSTKKLKPLRLIKYIILFSLILALGLVMRDRYEVIPPYFCKYICPQGIIQGAIPLAIKNPSLRLGLGKLFNLKLGILITTIMLSIIFYRPFCKWICPLGAFYSFFNKYSFYQMKVDENKCIDCGKCARVCKMDVDIRKNNAHLECIRCHECTKACPTKAISSSLLQRRENEKDKQILFTNSSRS</sequence>
<evidence type="ECO:0000256" key="5">
    <source>
        <dbReference type="ARBA" id="ARBA00023004"/>
    </source>
</evidence>
<protein>
    <submittedName>
        <fullName evidence="9">4Fe-4S binding protein</fullName>
    </submittedName>
</protein>
<feature type="transmembrane region" description="Helical" evidence="7">
    <location>
        <begin position="75"/>
        <end position="102"/>
    </location>
</feature>
<dbReference type="Pfam" id="PF13746">
    <property type="entry name" value="Fer4_18"/>
    <property type="match status" value="1"/>
</dbReference>
<keyword evidence="7" id="KW-0472">Membrane</keyword>
<feature type="domain" description="4Fe-4S ferredoxin-type" evidence="8">
    <location>
        <begin position="224"/>
        <end position="253"/>
    </location>
</feature>
<dbReference type="InterPro" id="IPR051684">
    <property type="entry name" value="Electron_Trans/Redox"/>
</dbReference>
<name>A0A3E2TFM3_9FIRM</name>
<feature type="transmembrane region" description="Helical" evidence="7">
    <location>
        <begin position="122"/>
        <end position="140"/>
    </location>
</feature>
<dbReference type="Pfam" id="PF12801">
    <property type="entry name" value="Fer4_5"/>
    <property type="match status" value="3"/>
</dbReference>
<dbReference type="EMBL" id="QVEU01000010">
    <property type="protein sequence ID" value="RGB74567.1"/>
    <property type="molecule type" value="Genomic_DNA"/>
</dbReference>
<evidence type="ECO:0000259" key="8">
    <source>
        <dbReference type="PROSITE" id="PS51379"/>
    </source>
</evidence>
<keyword evidence="6" id="KW-0411">Iron-sulfur</keyword>
<dbReference type="GO" id="GO:0051539">
    <property type="term" value="F:4 iron, 4 sulfur cluster binding"/>
    <property type="evidence" value="ECO:0007669"/>
    <property type="project" value="UniProtKB-KW"/>
</dbReference>